<evidence type="ECO:0000259" key="9">
    <source>
        <dbReference type="PROSITE" id="PS51643"/>
    </source>
</evidence>
<dbReference type="NCBIfam" id="TIGR02621">
    <property type="entry name" value="cas3_GSU0051"/>
    <property type="match status" value="1"/>
</dbReference>
<dbReference type="InterPro" id="IPR054712">
    <property type="entry name" value="Cas3-like_dom"/>
</dbReference>
<feature type="domain" description="HD Cas3-type" evidence="9">
    <location>
        <begin position="720"/>
        <end position="895"/>
    </location>
</feature>
<evidence type="ECO:0000256" key="1">
    <source>
        <dbReference type="ARBA" id="ARBA00006847"/>
    </source>
</evidence>
<protein>
    <submittedName>
        <fullName evidence="10">CRISPR-associated helicase Cas3, Anaes-subtype</fullName>
    </submittedName>
</protein>
<evidence type="ECO:0000256" key="7">
    <source>
        <dbReference type="ARBA" id="ARBA00022840"/>
    </source>
</evidence>
<dbReference type="AlphaFoldDB" id="D1BYL3"/>
<dbReference type="KEGG" id="xce:Xcel_2872"/>
<keyword evidence="8" id="KW-0051">Antiviral defense</keyword>
<dbReference type="GO" id="GO:0051607">
    <property type="term" value="P:defense response to virus"/>
    <property type="evidence" value="ECO:0007669"/>
    <property type="project" value="UniProtKB-KW"/>
</dbReference>
<dbReference type="STRING" id="446471.Xcel_2872"/>
<evidence type="ECO:0000313" key="10">
    <source>
        <dbReference type="EMBL" id="ACZ31885.1"/>
    </source>
</evidence>
<evidence type="ECO:0000256" key="5">
    <source>
        <dbReference type="ARBA" id="ARBA00022801"/>
    </source>
</evidence>
<dbReference type="GO" id="GO:0004386">
    <property type="term" value="F:helicase activity"/>
    <property type="evidence" value="ECO:0007669"/>
    <property type="project" value="UniProtKB-KW"/>
</dbReference>
<name>D1BYL3_XYLCX</name>
<dbReference type="Pfam" id="PF22590">
    <property type="entry name" value="Cas3-like_C_2"/>
    <property type="match status" value="1"/>
</dbReference>
<evidence type="ECO:0000313" key="11">
    <source>
        <dbReference type="Proteomes" id="UP000002255"/>
    </source>
</evidence>
<evidence type="ECO:0000256" key="4">
    <source>
        <dbReference type="ARBA" id="ARBA00022741"/>
    </source>
</evidence>
<evidence type="ECO:0000256" key="6">
    <source>
        <dbReference type="ARBA" id="ARBA00022806"/>
    </source>
</evidence>
<evidence type="ECO:0000256" key="3">
    <source>
        <dbReference type="ARBA" id="ARBA00022723"/>
    </source>
</evidence>
<keyword evidence="4" id="KW-0547">Nucleotide-binding</keyword>
<dbReference type="eggNOG" id="COG1203">
    <property type="taxonomic scope" value="Bacteria"/>
</dbReference>
<dbReference type="PROSITE" id="PS51643">
    <property type="entry name" value="HD_CAS3"/>
    <property type="match status" value="1"/>
</dbReference>
<dbReference type="SUPFAM" id="SSF52540">
    <property type="entry name" value="P-loop containing nucleoside triphosphate hydrolases"/>
    <property type="match status" value="1"/>
</dbReference>
<dbReference type="InterPro" id="IPR038257">
    <property type="entry name" value="CRISPR-assoc_Cas3_HD_sf"/>
</dbReference>
<dbReference type="InterPro" id="IPR027417">
    <property type="entry name" value="P-loop_NTPase"/>
</dbReference>
<proteinExistence type="inferred from homology"/>
<reference evidence="10 11" key="2">
    <citation type="journal article" date="2010" name="Stand. Genomic Sci.">
        <title>Complete genome sequence of Xylanimonas cellulosilytica type strain (XIL07).</title>
        <authorList>
            <person name="Foster B."/>
            <person name="Pukall R."/>
            <person name="Abt B."/>
            <person name="Nolan M."/>
            <person name="Glavina Del Rio T."/>
            <person name="Chen F."/>
            <person name="Lucas S."/>
            <person name="Tice H."/>
            <person name="Pitluck S."/>
            <person name="Cheng J.-F."/>
            <person name="Chertkov O."/>
            <person name="Brettin T."/>
            <person name="Han C."/>
            <person name="Detter J.C."/>
            <person name="Bruce D."/>
            <person name="Goodwin L."/>
            <person name="Ivanova N."/>
            <person name="Mavromatis K."/>
            <person name="Pati A."/>
            <person name="Mikhailova N."/>
            <person name="Chen A."/>
            <person name="Palaniappan K."/>
            <person name="Land M."/>
            <person name="Hauser L."/>
            <person name="Chang Y.-J."/>
            <person name="Jeffries C.D."/>
            <person name="Chain P."/>
            <person name="Rohde M."/>
            <person name="Goeker M."/>
            <person name="Bristow J."/>
            <person name="Eisen J.A."/>
            <person name="Markowitz V."/>
            <person name="Hugenholtz P."/>
            <person name="Kyrpides N.C."/>
            <person name="Klenk H.-P."/>
            <person name="Lapidus A."/>
        </authorList>
    </citation>
    <scope>NUCLEOTIDE SEQUENCE [LARGE SCALE GENOMIC DNA]</scope>
    <source>
        <strain evidence="11">DSM 15894 / CECT 5975 / LMG 20990 / XIL07</strain>
    </source>
</reference>
<comment type="similarity">
    <text evidence="1">In the N-terminal section; belongs to the CRISPR-associated nuclease Cas3-HD family.</text>
</comment>
<dbReference type="InterPro" id="IPR013444">
    <property type="entry name" value="Helicase_Cas3_CRISPR-ass_Anaes"/>
</dbReference>
<keyword evidence="11" id="KW-1185">Reference proteome</keyword>
<dbReference type="RefSeq" id="WP_012879627.1">
    <property type="nucleotide sequence ID" value="NC_013530.1"/>
</dbReference>
<dbReference type="OrthoDB" id="9810236at2"/>
<gene>
    <name evidence="10" type="ordered locus">Xcel_2872</name>
</gene>
<sequence>MSFPTFTDFFTEVHHVEPYPWQAALADRVVAERRWPDRVDIPTGLGKTACIDLALWDLARQVQARTTGGHTRTAPLRVVHVVDRRSIIDQTGRHLGELSAALAGGASGTAAGAVRQALAGFGIRTSDQDELDPVVSFETLHAHTPDGEAWLRGHRPAVVSTTPHQFVSRLLFRGFGVSEGMAPVHAALTGIDRLVLFDEPHLSDPAIQTILSQQELQAQAGPVGDVPLGQLVLLGASLPPHRRDQGSAHGISDADRSHEHAGKLLGAPRRLVVNPTKDTDKDIRSALVTTAQAAAGKVLVFCNTVRMAQDVHADLERAASGSALLVTSRFRPADRTRLDSAIVTWENDEDGPRFVVATQTLEAGVDVSAGTVVTEPCPWPALQQRVGRVNRRGEHETASVHVMTGIRAGTRAVYDASAVERTLDLLDGVTSLSLQDQARLDTDTGWEAPVPAVTLHAGLLPVLAQTRPRPVTDIDPVPYVVGRREDAPTADVRVAWRTVVGGDALTACPPQSDEVIEVPVTAARTLLRAAHHGEYKAPDFGDAALASDREVRTPFRRDDALPPAMILRGQGRGTRGLRDGASGSSEAWATILRPEDITPGSLVVFPVSYGGYTAARGWDPSSRAKVPDLAGANLAKGGPFWLTTDTADVLAPVLTPGAGTAVVDALQEIERIAEQDPLVEPALDELESALADGLGTVVLVTPAPHAYVVERAPAGKLARTRASFVALDDHARDVAHRARVLGESLGLNDELLAAVEHAGYHHDGGKSVDHFQRYLCSHGHTSHEHPLLAKSGGEGRPRAVLERSARQAGVPRGFRHEAVSAARTLDRFGDLCVHLVSAHHGYSRPLILPVEDPTHPGRDANALAGAAERFAHLNERYGPWGLAHLESIVRLADHSASAAPKHDAPEPVTAPPLRTESMPVLAQADIVLEGLAFDSPLTWWAAFGALVAATALDAGATIRWEARAGQQVPVLCTTASLDEVAAELATTPEIVREAEGLVPSLRTKHQKIPVASVTTALSRIDRKRPGHRLVGAVVSDVVAENGSVRLNVPFEAANSNGFSTGLDALARWKGGPVDAMLSVLTTRDDPRQYSDGTIHGLAENQANRAQLDGLGDGRQARVRAIVLVAVVYGLQESSCNGKSSLGVDGRYMRLPVTSTGVTLPRLVAELRTVPRRPRLAWNAAGVSALAEYERRPVDKYFSTYAATTGVTYG</sequence>
<evidence type="ECO:0000256" key="2">
    <source>
        <dbReference type="ARBA" id="ARBA00009046"/>
    </source>
</evidence>
<dbReference type="InterPro" id="IPR006483">
    <property type="entry name" value="CRISPR-assoc_Cas3_HD"/>
</dbReference>
<dbReference type="GO" id="GO:0046872">
    <property type="term" value="F:metal ion binding"/>
    <property type="evidence" value="ECO:0007669"/>
    <property type="project" value="UniProtKB-KW"/>
</dbReference>
<keyword evidence="5" id="KW-0378">Hydrolase</keyword>
<dbReference type="EMBL" id="CP001821">
    <property type="protein sequence ID" value="ACZ31885.1"/>
    <property type="molecule type" value="Genomic_DNA"/>
</dbReference>
<dbReference type="GO" id="GO:0005524">
    <property type="term" value="F:ATP binding"/>
    <property type="evidence" value="ECO:0007669"/>
    <property type="project" value="UniProtKB-KW"/>
</dbReference>
<dbReference type="Proteomes" id="UP000002255">
    <property type="component" value="Chromosome"/>
</dbReference>
<reference evidence="11" key="1">
    <citation type="submission" date="2009-11" db="EMBL/GenBank/DDBJ databases">
        <title>The complete chromosome of Xylanimonas cellulosilytica DSM 15894.</title>
        <authorList>
            <consortium name="US DOE Joint Genome Institute (JGI-PGF)"/>
            <person name="Lucas S."/>
            <person name="Copeland A."/>
            <person name="Lapidus A."/>
            <person name="Glavina del Rio T."/>
            <person name="Dalin E."/>
            <person name="Tice H."/>
            <person name="Bruce D."/>
            <person name="Goodwin L."/>
            <person name="Pitluck S."/>
            <person name="Kyrpides N."/>
            <person name="Mavromatis K."/>
            <person name="Ivanova N."/>
            <person name="Mikhailova N."/>
            <person name="Foster B."/>
            <person name="Clum A."/>
            <person name="Brettin T."/>
            <person name="Detter J.C."/>
            <person name="Han C."/>
            <person name="Larimer F."/>
            <person name="Land M."/>
            <person name="Hauser L."/>
            <person name="Markowitz V."/>
            <person name="Cheng J.F."/>
            <person name="Hugenholtz P."/>
            <person name="Woyke T."/>
            <person name="Wu D."/>
            <person name="Gehrich-Schroeter G."/>
            <person name="Schneider S."/>
            <person name="Pukall S.R."/>
            <person name="Klenk H.P."/>
            <person name="Eisen J.A."/>
        </authorList>
    </citation>
    <scope>NUCLEOTIDE SEQUENCE [LARGE SCALE GENOMIC DNA]</scope>
    <source>
        <strain evidence="11">DSM 15894 / CECT 5975 / LMG 20990 / XIL07</strain>
    </source>
</reference>
<accession>D1BYL3</accession>
<dbReference type="HOGENOM" id="CLU_269903_0_0_11"/>
<keyword evidence="6" id="KW-0347">Helicase</keyword>
<comment type="similarity">
    <text evidence="2">In the central section; belongs to the CRISPR-associated helicase Cas3 family.</text>
</comment>
<keyword evidence="3" id="KW-0479">Metal-binding</keyword>
<organism evidence="10 11">
    <name type="scientific">Xylanimonas cellulosilytica (strain DSM 15894 / JCM 12276 / CECT 5975 / KCTC 9989 / LMG 20990 / NBRC 107835 / XIL07)</name>
    <dbReference type="NCBI Taxonomy" id="446471"/>
    <lineage>
        <taxon>Bacteria</taxon>
        <taxon>Bacillati</taxon>
        <taxon>Actinomycetota</taxon>
        <taxon>Actinomycetes</taxon>
        <taxon>Micrococcales</taxon>
        <taxon>Promicromonosporaceae</taxon>
        <taxon>Xylanimonas</taxon>
    </lineage>
</organism>
<dbReference type="GO" id="GO:0016787">
    <property type="term" value="F:hydrolase activity"/>
    <property type="evidence" value="ECO:0007669"/>
    <property type="project" value="UniProtKB-KW"/>
</dbReference>
<dbReference type="Gene3D" id="1.10.3210.30">
    <property type="match status" value="1"/>
</dbReference>
<dbReference type="Gene3D" id="3.40.50.300">
    <property type="entry name" value="P-loop containing nucleotide triphosphate hydrolases"/>
    <property type="match status" value="2"/>
</dbReference>
<keyword evidence="7" id="KW-0067">ATP-binding</keyword>
<evidence type="ECO:0000256" key="8">
    <source>
        <dbReference type="ARBA" id="ARBA00023118"/>
    </source>
</evidence>